<organism evidence="11 12">
    <name type="scientific">Desulfocicer vacuolatum DSM 3385</name>
    <dbReference type="NCBI Taxonomy" id="1121400"/>
    <lineage>
        <taxon>Bacteria</taxon>
        <taxon>Pseudomonadati</taxon>
        <taxon>Thermodesulfobacteriota</taxon>
        <taxon>Desulfobacteria</taxon>
        <taxon>Desulfobacterales</taxon>
        <taxon>Desulfobacteraceae</taxon>
        <taxon>Desulfocicer</taxon>
    </lineage>
</organism>
<evidence type="ECO:0000313" key="12">
    <source>
        <dbReference type="Proteomes" id="UP000192418"/>
    </source>
</evidence>
<evidence type="ECO:0000256" key="5">
    <source>
        <dbReference type="ARBA" id="ARBA00022692"/>
    </source>
</evidence>
<evidence type="ECO:0000313" key="11">
    <source>
        <dbReference type="EMBL" id="SMC76631.1"/>
    </source>
</evidence>
<accession>A0A1W2BUS5</accession>
<keyword evidence="12" id="KW-1185">Reference proteome</keyword>
<name>A0A1W2BUS5_9BACT</name>
<evidence type="ECO:0000256" key="1">
    <source>
        <dbReference type="ARBA" id="ARBA00004651"/>
    </source>
</evidence>
<dbReference type="PANTHER" id="PTHR30413:SF10">
    <property type="entry name" value="CAPSULE POLYSACCHARIDE EXPORT INNER-MEMBRANE PROTEIN CTRC"/>
    <property type="match status" value="1"/>
</dbReference>
<feature type="transmembrane region" description="Helical" evidence="9">
    <location>
        <begin position="65"/>
        <end position="89"/>
    </location>
</feature>
<comment type="caution">
    <text evidence="9">Lacks conserved residue(s) required for the propagation of feature annotation.</text>
</comment>
<keyword evidence="5 9" id="KW-0812">Transmembrane</keyword>
<comment type="similarity">
    <text evidence="2 9">Belongs to the ABC-2 integral membrane protein family.</text>
</comment>
<evidence type="ECO:0000256" key="6">
    <source>
        <dbReference type="ARBA" id="ARBA00022989"/>
    </source>
</evidence>
<dbReference type="OrthoDB" id="9786910at2"/>
<evidence type="ECO:0000256" key="2">
    <source>
        <dbReference type="ARBA" id="ARBA00007783"/>
    </source>
</evidence>
<gene>
    <name evidence="11" type="ORF">SAMN02746065_109153</name>
</gene>
<dbReference type="AlphaFoldDB" id="A0A1W2BUS5"/>
<proteinExistence type="inferred from homology"/>
<keyword evidence="3 9" id="KW-0813">Transport</keyword>
<sequence length="258" mass="29645">MPSMDTSFIIEITKRDFAERFAGSVLGSTWAIIWPVVNLFIYIVIFGKVMGARLPGTSDMNAYGIYLAAGLIPWAAFAATITRSTSVFIDKKHIISKVSTSLPSLQLHIFLSETITFLISMMVFFFILTLQGHDFHPSLWLLPFLYYLQQLLALSIGLFTAVLNVFIRDVREITGVILQLWFWFTPIVYTSDILPGVVQKILPYNPAYIIIQSYQRMFIFHDYPPFHALLFLTITTHILLSFAFATFRYLEKDIRDFL</sequence>
<keyword evidence="6 9" id="KW-1133">Transmembrane helix</keyword>
<evidence type="ECO:0000256" key="3">
    <source>
        <dbReference type="ARBA" id="ARBA00022448"/>
    </source>
</evidence>
<dbReference type="PROSITE" id="PS51012">
    <property type="entry name" value="ABC_TM2"/>
    <property type="match status" value="1"/>
</dbReference>
<dbReference type="Proteomes" id="UP000192418">
    <property type="component" value="Unassembled WGS sequence"/>
</dbReference>
<dbReference type="STRING" id="1121400.SAMN02746065_109153"/>
<dbReference type="GO" id="GO:0015774">
    <property type="term" value="P:polysaccharide transport"/>
    <property type="evidence" value="ECO:0007669"/>
    <property type="project" value="UniProtKB-KW"/>
</dbReference>
<keyword evidence="7" id="KW-0625">Polysaccharide transport</keyword>
<dbReference type="EMBL" id="FWXY01000009">
    <property type="protein sequence ID" value="SMC76631.1"/>
    <property type="molecule type" value="Genomic_DNA"/>
</dbReference>
<feature type="transmembrane region" description="Helical" evidence="9">
    <location>
        <begin position="144"/>
        <end position="166"/>
    </location>
</feature>
<feature type="domain" description="ABC transmembrane type-2" evidence="10">
    <location>
        <begin position="26"/>
        <end position="250"/>
    </location>
</feature>
<keyword evidence="4 9" id="KW-1003">Cell membrane</keyword>
<evidence type="ECO:0000256" key="4">
    <source>
        <dbReference type="ARBA" id="ARBA00022475"/>
    </source>
</evidence>
<evidence type="ECO:0000259" key="10">
    <source>
        <dbReference type="PROSITE" id="PS51012"/>
    </source>
</evidence>
<dbReference type="GO" id="GO:0140359">
    <property type="term" value="F:ABC-type transporter activity"/>
    <property type="evidence" value="ECO:0007669"/>
    <property type="project" value="InterPro"/>
</dbReference>
<dbReference type="Pfam" id="PF01061">
    <property type="entry name" value="ABC2_membrane"/>
    <property type="match status" value="1"/>
</dbReference>
<keyword evidence="8 9" id="KW-0472">Membrane</keyword>
<keyword evidence="7" id="KW-0762">Sugar transport</keyword>
<dbReference type="InterPro" id="IPR047817">
    <property type="entry name" value="ABC2_TM_bact-type"/>
</dbReference>
<evidence type="ECO:0000256" key="7">
    <source>
        <dbReference type="ARBA" id="ARBA00023047"/>
    </source>
</evidence>
<feature type="transmembrane region" description="Helical" evidence="9">
    <location>
        <begin position="21"/>
        <end position="45"/>
    </location>
</feature>
<reference evidence="11 12" key="1">
    <citation type="submission" date="2017-04" db="EMBL/GenBank/DDBJ databases">
        <authorList>
            <person name="Afonso C.L."/>
            <person name="Miller P.J."/>
            <person name="Scott M.A."/>
            <person name="Spackman E."/>
            <person name="Goraichik I."/>
            <person name="Dimitrov K.M."/>
            <person name="Suarez D.L."/>
            <person name="Swayne D.E."/>
        </authorList>
    </citation>
    <scope>NUCLEOTIDE SEQUENCE [LARGE SCALE GENOMIC DNA]</scope>
    <source>
        <strain evidence="11 12">DSM 3385</strain>
    </source>
</reference>
<evidence type="ECO:0000256" key="9">
    <source>
        <dbReference type="RuleBase" id="RU361157"/>
    </source>
</evidence>
<feature type="transmembrane region" description="Helical" evidence="9">
    <location>
        <begin position="110"/>
        <end position="132"/>
    </location>
</feature>
<protein>
    <recommendedName>
        <fullName evidence="9">Transport permease protein</fullName>
    </recommendedName>
</protein>
<comment type="subcellular location">
    <subcellularLocation>
        <location evidence="1 9">Cell membrane</location>
        <topology evidence="1 9">Multi-pass membrane protein</topology>
    </subcellularLocation>
</comment>
<feature type="transmembrane region" description="Helical" evidence="9">
    <location>
        <begin position="226"/>
        <end position="250"/>
    </location>
</feature>
<dbReference type="GO" id="GO:0015920">
    <property type="term" value="P:lipopolysaccharide transport"/>
    <property type="evidence" value="ECO:0007669"/>
    <property type="project" value="TreeGrafter"/>
</dbReference>
<dbReference type="InterPro" id="IPR013525">
    <property type="entry name" value="ABC2_TM"/>
</dbReference>
<dbReference type="PANTHER" id="PTHR30413">
    <property type="entry name" value="INNER MEMBRANE TRANSPORT PERMEASE"/>
    <property type="match status" value="1"/>
</dbReference>
<dbReference type="GO" id="GO:0005886">
    <property type="term" value="C:plasma membrane"/>
    <property type="evidence" value="ECO:0007669"/>
    <property type="project" value="UniProtKB-SubCell"/>
</dbReference>
<evidence type="ECO:0000256" key="8">
    <source>
        <dbReference type="ARBA" id="ARBA00023136"/>
    </source>
</evidence>